<dbReference type="Gene3D" id="3.40.50.1010">
    <property type="entry name" value="5'-nuclease"/>
    <property type="match status" value="1"/>
</dbReference>
<dbReference type="Proteomes" id="UP001318301">
    <property type="component" value="Unassembled WGS sequence"/>
</dbReference>
<dbReference type="InterPro" id="IPR047140">
    <property type="entry name" value="LabA"/>
</dbReference>
<evidence type="ECO:0000259" key="1">
    <source>
        <dbReference type="Pfam" id="PF01936"/>
    </source>
</evidence>
<comment type="caution">
    <text evidence="2">The sequence shown here is derived from an EMBL/GenBank/DDBJ whole genome shotgun (WGS) entry which is preliminary data.</text>
</comment>
<proteinExistence type="predicted"/>
<accession>A0ABX0EW65</accession>
<evidence type="ECO:0000313" key="2">
    <source>
        <dbReference type="EMBL" id="NGZ44120.1"/>
    </source>
</evidence>
<dbReference type="Pfam" id="PF01936">
    <property type="entry name" value="NYN"/>
    <property type="match status" value="1"/>
</dbReference>
<feature type="domain" description="NYN" evidence="1">
    <location>
        <begin position="64"/>
        <end position="221"/>
    </location>
</feature>
<gene>
    <name evidence="2" type="ORF">EWU23_06510</name>
</gene>
<protein>
    <submittedName>
        <fullName evidence="2">NYN domain-containing protein</fullName>
    </submittedName>
</protein>
<dbReference type="CDD" id="cd18722">
    <property type="entry name" value="PIN_NicB-like"/>
    <property type="match status" value="1"/>
</dbReference>
<name>A0ABX0EW65_9BACT</name>
<reference evidence="2 3" key="1">
    <citation type="submission" date="2019-02" db="EMBL/GenBank/DDBJ databases">
        <title>Genome of a new Bacteroidetes strain.</title>
        <authorList>
            <person name="Pitt A."/>
        </authorList>
    </citation>
    <scope>NUCLEOTIDE SEQUENCE [LARGE SCALE GENOMIC DNA]</scope>
    <source>
        <strain evidence="2 3">50C-KIRBA</strain>
    </source>
</reference>
<keyword evidence="3" id="KW-1185">Reference proteome</keyword>
<sequence>MIHSTILINYFLYLSMKQDRLEKVNAPPEWGIIPKMLSLEKFLYKDTIHWRNKFMKDKKYRVKAYIDGSNLYFGMIDAGFRNCKWLNVDKLIRSFLRSNQELVEIKYFTSRITHNPPKQKRQTTYLEALESTGVNLIYGSYQAKFTDCRKCGNSWIIPNEKMTDVNLATHLLMDAFQDQYDIAIVVSGDSDFVPCIQRVNEHFLDKSVVVFFPPLRRNESIVAVARAFQMIGRKKLVENQFPLHVHKEDGYVLERPDEWV</sequence>
<evidence type="ECO:0000313" key="3">
    <source>
        <dbReference type="Proteomes" id="UP001318301"/>
    </source>
</evidence>
<dbReference type="InterPro" id="IPR021139">
    <property type="entry name" value="NYN"/>
</dbReference>
<organism evidence="2 3">
    <name type="scientific">Aquirufa beregesia</name>
    <dbReference type="NCBI Taxonomy" id="2516556"/>
    <lineage>
        <taxon>Bacteria</taxon>
        <taxon>Pseudomonadati</taxon>
        <taxon>Bacteroidota</taxon>
        <taxon>Cytophagia</taxon>
        <taxon>Cytophagales</taxon>
        <taxon>Flectobacillaceae</taxon>
        <taxon>Aquirufa</taxon>
    </lineage>
</organism>
<dbReference type="PANTHER" id="PTHR35458">
    <property type="entry name" value="SLR0755 PROTEIN"/>
    <property type="match status" value="1"/>
</dbReference>
<dbReference type="PANTHER" id="PTHR35458:SF8">
    <property type="entry name" value="SLR0650 PROTEIN"/>
    <property type="match status" value="1"/>
</dbReference>
<dbReference type="EMBL" id="SEWW01000003">
    <property type="protein sequence ID" value="NGZ44120.1"/>
    <property type="molecule type" value="Genomic_DNA"/>
</dbReference>